<comment type="caution">
    <text evidence="3">The sequence shown here is derived from an EMBL/GenBank/DDBJ whole genome shotgun (WGS) entry which is preliminary data.</text>
</comment>
<evidence type="ECO:0000313" key="3">
    <source>
        <dbReference type="EMBL" id="CAH9057424.1"/>
    </source>
</evidence>
<reference evidence="3" key="1">
    <citation type="submission" date="2022-07" db="EMBL/GenBank/DDBJ databases">
        <authorList>
            <person name="Macas J."/>
            <person name="Novak P."/>
            <person name="Neumann P."/>
        </authorList>
    </citation>
    <scope>NUCLEOTIDE SEQUENCE</scope>
</reference>
<feature type="domain" description="UspA" evidence="2">
    <location>
        <begin position="97"/>
        <end position="242"/>
    </location>
</feature>
<dbReference type="InterPro" id="IPR006016">
    <property type="entry name" value="UspA"/>
</dbReference>
<dbReference type="PANTHER" id="PTHR47000">
    <property type="entry name" value="ADENINE NUCLEOTIDE ALPHA HYDROLASES-LIKE SUPERFAMILY PROTEIN"/>
    <property type="match status" value="1"/>
</dbReference>
<accession>A0AAV0C250</accession>
<dbReference type="EMBL" id="CAMAPF010000006">
    <property type="protein sequence ID" value="CAH9057424.1"/>
    <property type="molecule type" value="Genomic_DNA"/>
</dbReference>
<dbReference type="SUPFAM" id="SSF52402">
    <property type="entry name" value="Adenine nucleotide alpha hydrolases-like"/>
    <property type="match status" value="1"/>
</dbReference>
<feature type="compositionally biased region" description="Polar residues" evidence="1">
    <location>
        <begin position="48"/>
        <end position="57"/>
    </location>
</feature>
<gene>
    <name evidence="3" type="ORF">CEPIT_LOCUS1107</name>
</gene>
<dbReference type="AlphaFoldDB" id="A0AAV0C250"/>
<name>A0AAV0C250_9ASTE</name>
<dbReference type="Gene3D" id="3.40.50.620">
    <property type="entry name" value="HUPs"/>
    <property type="match status" value="1"/>
</dbReference>
<protein>
    <recommendedName>
        <fullName evidence="2">UspA domain-containing protein</fullName>
    </recommendedName>
</protein>
<dbReference type="PANTHER" id="PTHR47000:SF3">
    <property type="entry name" value="ADENINE NUCLEOTIDE ALPHA HYDROLASES-LIKE SUPERFAMILY PROTEIN"/>
    <property type="match status" value="1"/>
</dbReference>
<proteinExistence type="predicted"/>
<organism evidence="3 4">
    <name type="scientific">Cuscuta epithymum</name>
    <dbReference type="NCBI Taxonomy" id="186058"/>
    <lineage>
        <taxon>Eukaryota</taxon>
        <taxon>Viridiplantae</taxon>
        <taxon>Streptophyta</taxon>
        <taxon>Embryophyta</taxon>
        <taxon>Tracheophyta</taxon>
        <taxon>Spermatophyta</taxon>
        <taxon>Magnoliopsida</taxon>
        <taxon>eudicotyledons</taxon>
        <taxon>Gunneridae</taxon>
        <taxon>Pentapetalae</taxon>
        <taxon>asterids</taxon>
        <taxon>lamiids</taxon>
        <taxon>Solanales</taxon>
        <taxon>Convolvulaceae</taxon>
        <taxon>Cuscuteae</taxon>
        <taxon>Cuscuta</taxon>
        <taxon>Cuscuta subgen. Cuscuta</taxon>
    </lineage>
</organism>
<dbReference type="Pfam" id="PF00582">
    <property type="entry name" value="Usp"/>
    <property type="match status" value="1"/>
</dbReference>
<sequence>MITAGYRLSQAMVVHVSSRSPVQAYKRCDHLIMGGGDAAGMRSDEFSSKNSTEISYNSDDDDEHHHHHQFTLPAAARDDDGSESTISCSSRGSAETRVLVVVDGSNEAKAALQWALSHSVHTKHDTLILLLVTKPFKQGGSGSSCNCELDQTAYDLLCSLKHTCQTRRPGVQVEIVVEEGKEKGAIIVEAAKQQKASLLVLGQRKRSVMWHMRTMLSGKRAQQSNVVNYCIHNAHCMTIAVRRKCKKHGGYLITTKSHKNFWLLA</sequence>
<dbReference type="InterPro" id="IPR014729">
    <property type="entry name" value="Rossmann-like_a/b/a_fold"/>
</dbReference>
<dbReference type="Proteomes" id="UP001152523">
    <property type="component" value="Unassembled WGS sequence"/>
</dbReference>
<keyword evidence="4" id="KW-1185">Reference proteome</keyword>
<dbReference type="CDD" id="cd23659">
    <property type="entry name" value="USP_At3g01520-like"/>
    <property type="match status" value="1"/>
</dbReference>
<evidence type="ECO:0000313" key="4">
    <source>
        <dbReference type="Proteomes" id="UP001152523"/>
    </source>
</evidence>
<feature type="region of interest" description="Disordered" evidence="1">
    <location>
        <begin position="45"/>
        <end position="89"/>
    </location>
</feature>
<evidence type="ECO:0000259" key="2">
    <source>
        <dbReference type="Pfam" id="PF00582"/>
    </source>
</evidence>
<evidence type="ECO:0000256" key="1">
    <source>
        <dbReference type="SAM" id="MobiDB-lite"/>
    </source>
</evidence>